<accession>A0A3G5A050</accession>
<name>A0A3G5A050_9VIRU</name>
<reference evidence="1" key="1">
    <citation type="submission" date="2018-10" db="EMBL/GenBank/DDBJ databases">
        <title>Hidden diversity of soil giant viruses.</title>
        <authorList>
            <person name="Schulz F."/>
            <person name="Alteio L."/>
            <person name="Goudeau D."/>
            <person name="Ryan E.M."/>
            <person name="Malmstrom R.R."/>
            <person name="Blanchard J."/>
            <person name="Woyke T."/>
        </authorList>
    </citation>
    <scope>NUCLEOTIDE SEQUENCE</scope>
    <source>
        <strain evidence="1">HAV1</strain>
    </source>
</reference>
<gene>
    <name evidence="1" type="ORF">Harvfovirus3_2</name>
</gene>
<sequence length="146" mass="16280">MSTVEISGKSETNSISVETVERIARDIQANKTSVEKELKREPLKEEEDYKRLPAIGATIGFLHASALEFGIVSKIENKSLTLILNSGADFEGDVHVLNLENYHLGYVADRENTMYGSHCLIDSSLSSDYSDHFARKLIAVQKVDNY</sequence>
<dbReference type="EMBL" id="MK072245">
    <property type="protein sequence ID" value="AYV80557.1"/>
    <property type="molecule type" value="Genomic_DNA"/>
</dbReference>
<evidence type="ECO:0000313" key="1">
    <source>
        <dbReference type="EMBL" id="AYV80557.1"/>
    </source>
</evidence>
<organism evidence="1">
    <name type="scientific">Harvfovirus sp</name>
    <dbReference type="NCBI Taxonomy" id="2487768"/>
    <lineage>
        <taxon>Viruses</taxon>
        <taxon>Varidnaviria</taxon>
        <taxon>Bamfordvirae</taxon>
        <taxon>Nucleocytoviricota</taxon>
        <taxon>Megaviricetes</taxon>
        <taxon>Imitervirales</taxon>
        <taxon>Mimiviridae</taxon>
        <taxon>Klosneuvirinae</taxon>
    </lineage>
</organism>
<protein>
    <submittedName>
        <fullName evidence="1">Uncharacterized protein</fullName>
    </submittedName>
</protein>
<proteinExistence type="predicted"/>